<evidence type="ECO:0000256" key="5">
    <source>
        <dbReference type="ARBA" id="ARBA00022989"/>
    </source>
</evidence>
<dbReference type="AlphaFoldDB" id="A0A5B8CWH6"/>
<feature type="domain" description="YetF C-terminal" evidence="7">
    <location>
        <begin position="53"/>
        <end position="122"/>
    </location>
</feature>
<evidence type="ECO:0000256" key="2">
    <source>
        <dbReference type="ARBA" id="ARBA00006448"/>
    </source>
</evidence>
<dbReference type="KEGG" id="mmec:FIU01_10955"/>
<evidence type="ECO:0000256" key="6">
    <source>
        <dbReference type="ARBA" id="ARBA00023136"/>
    </source>
</evidence>
<keyword evidence="9" id="KW-1185">Reference proteome</keyword>
<dbReference type="InterPro" id="IPR007353">
    <property type="entry name" value="DUF421"/>
</dbReference>
<dbReference type="Pfam" id="PF04239">
    <property type="entry name" value="DUF421"/>
    <property type="match status" value="1"/>
</dbReference>
<reference evidence="9" key="1">
    <citation type="journal article" date="2019" name="ISME J.">
        <title>Evolution in action: habitat transition from sediment to the pelagial leads to genome streamlining in Methylophilaceae.</title>
        <authorList>
            <person name="Salcher M."/>
            <person name="Schaefle D."/>
            <person name="Kaspar M."/>
            <person name="Neuenschwander S.M."/>
            <person name="Ghai R."/>
        </authorList>
    </citation>
    <scope>NUCLEOTIDE SEQUENCE [LARGE SCALE GENOMIC DNA]</scope>
    <source>
        <strain evidence="9">MMS-M-51</strain>
    </source>
</reference>
<dbReference type="InterPro" id="IPR023090">
    <property type="entry name" value="UPF0702_alpha/beta_dom_sf"/>
</dbReference>
<dbReference type="EMBL" id="CP040946">
    <property type="protein sequence ID" value="QDC45440.1"/>
    <property type="molecule type" value="Genomic_DNA"/>
</dbReference>
<accession>A0A5B8CWH6</accession>
<dbReference type="PANTHER" id="PTHR34582">
    <property type="entry name" value="UPF0702 TRANSMEMBRANE PROTEIN YCAP"/>
    <property type="match status" value="1"/>
</dbReference>
<evidence type="ECO:0000259" key="7">
    <source>
        <dbReference type="Pfam" id="PF04239"/>
    </source>
</evidence>
<keyword evidence="3" id="KW-1003">Cell membrane</keyword>
<dbReference type="Gene3D" id="3.30.240.20">
    <property type="entry name" value="bsu07140 like domains"/>
    <property type="match status" value="1"/>
</dbReference>
<sequence>MGDVGIGDFLFVMIVADASQNAMSGDAKSIPDGLALISVLVVWNVLIDWLSFKNTWIRGLIEPPPLVLVRNGVLQTRAMRKEFITKEDILSKLREEGIEHLSQVRKMQLESDGQLSIIQREKSE</sequence>
<evidence type="ECO:0000313" key="9">
    <source>
        <dbReference type="Proteomes" id="UP000311008"/>
    </source>
</evidence>
<gene>
    <name evidence="8" type="ORF">FIU01_10955</name>
</gene>
<protein>
    <submittedName>
        <fullName evidence="8">DUF421 domain-containing protein</fullName>
    </submittedName>
</protein>
<evidence type="ECO:0000313" key="8">
    <source>
        <dbReference type="EMBL" id="QDC45440.1"/>
    </source>
</evidence>
<evidence type="ECO:0000256" key="4">
    <source>
        <dbReference type="ARBA" id="ARBA00022692"/>
    </source>
</evidence>
<evidence type="ECO:0000256" key="3">
    <source>
        <dbReference type="ARBA" id="ARBA00022475"/>
    </source>
</evidence>
<evidence type="ECO:0000256" key="1">
    <source>
        <dbReference type="ARBA" id="ARBA00004651"/>
    </source>
</evidence>
<organism evidence="8 9">
    <name type="scientific">Methylophilus medardicus</name>
    <dbReference type="NCBI Taxonomy" id="2588534"/>
    <lineage>
        <taxon>Bacteria</taxon>
        <taxon>Pseudomonadati</taxon>
        <taxon>Pseudomonadota</taxon>
        <taxon>Betaproteobacteria</taxon>
        <taxon>Nitrosomonadales</taxon>
        <taxon>Methylophilaceae</taxon>
        <taxon>Methylophilus</taxon>
    </lineage>
</organism>
<dbReference type="GO" id="GO:0005886">
    <property type="term" value="C:plasma membrane"/>
    <property type="evidence" value="ECO:0007669"/>
    <property type="project" value="UniProtKB-SubCell"/>
</dbReference>
<keyword evidence="6" id="KW-0472">Membrane</keyword>
<name>A0A5B8CWH6_9PROT</name>
<keyword evidence="4" id="KW-0812">Transmembrane</keyword>
<keyword evidence="5" id="KW-1133">Transmembrane helix</keyword>
<comment type="similarity">
    <text evidence="2">Belongs to the UPF0702 family.</text>
</comment>
<dbReference type="Proteomes" id="UP000311008">
    <property type="component" value="Chromosome"/>
</dbReference>
<dbReference type="OrthoDB" id="8617494at2"/>
<comment type="subcellular location">
    <subcellularLocation>
        <location evidence="1">Cell membrane</location>
        <topology evidence="1">Multi-pass membrane protein</topology>
    </subcellularLocation>
</comment>
<proteinExistence type="inferred from homology"/>
<dbReference type="PANTHER" id="PTHR34582:SF6">
    <property type="entry name" value="UPF0702 TRANSMEMBRANE PROTEIN YCAP"/>
    <property type="match status" value="1"/>
</dbReference>